<comment type="caution">
    <text evidence="1">The sequence shown here is derived from an EMBL/GenBank/DDBJ whole genome shotgun (WGS) entry which is preliminary data.</text>
</comment>
<protein>
    <submittedName>
        <fullName evidence="1">Uncharacterized protein</fullName>
    </submittedName>
</protein>
<reference evidence="1 2" key="1">
    <citation type="journal article" date="2014" name="Agronomy (Basel)">
        <title>A Draft Genome Sequence for Ensete ventricosum, the Drought-Tolerant Tree Against Hunger.</title>
        <authorList>
            <person name="Harrison J."/>
            <person name="Moore K.A."/>
            <person name="Paszkiewicz K."/>
            <person name="Jones T."/>
            <person name="Grant M."/>
            <person name="Ambacheew D."/>
            <person name="Muzemil S."/>
            <person name="Studholme D.J."/>
        </authorList>
    </citation>
    <scope>NUCLEOTIDE SEQUENCE [LARGE SCALE GENOMIC DNA]</scope>
</reference>
<dbReference type="AlphaFoldDB" id="A0A426ZPY0"/>
<dbReference type="Proteomes" id="UP000287651">
    <property type="component" value="Unassembled WGS sequence"/>
</dbReference>
<organism evidence="1 2">
    <name type="scientific">Ensete ventricosum</name>
    <name type="common">Abyssinian banana</name>
    <name type="synonym">Musa ensete</name>
    <dbReference type="NCBI Taxonomy" id="4639"/>
    <lineage>
        <taxon>Eukaryota</taxon>
        <taxon>Viridiplantae</taxon>
        <taxon>Streptophyta</taxon>
        <taxon>Embryophyta</taxon>
        <taxon>Tracheophyta</taxon>
        <taxon>Spermatophyta</taxon>
        <taxon>Magnoliopsida</taxon>
        <taxon>Liliopsida</taxon>
        <taxon>Zingiberales</taxon>
        <taxon>Musaceae</taxon>
        <taxon>Ensete</taxon>
    </lineage>
</organism>
<feature type="non-terminal residue" evidence="1">
    <location>
        <position position="1"/>
    </location>
</feature>
<dbReference type="EMBL" id="AMZH03005576">
    <property type="protein sequence ID" value="RRT66057.1"/>
    <property type="molecule type" value="Genomic_DNA"/>
</dbReference>
<name>A0A426ZPY0_ENSVE</name>
<gene>
    <name evidence="1" type="ORF">B296_00017221</name>
</gene>
<evidence type="ECO:0000313" key="2">
    <source>
        <dbReference type="Proteomes" id="UP000287651"/>
    </source>
</evidence>
<accession>A0A426ZPY0</accession>
<proteinExistence type="predicted"/>
<evidence type="ECO:0000313" key="1">
    <source>
        <dbReference type="EMBL" id="RRT66057.1"/>
    </source>
</evidence>
<sequence length="104" mass="12291">KFKILAIPNVLAHGKSYEHSFTKKCDDHKYCAKSRFESIFHAPSQKFKILAIPNVLANGKSYEHGFMEKYNSHKLCSKLHAKSSFDWFFMHRIENSKYRPFLTY</sequence>